<evidence type="ECO:0000256" key="3">
    <source>
        <dbReference type="ARBA" id="ARBA00022643"/>
    </source>
</evidence>
<evidence type="ECO:0000313" key="8">
    <source>
        <dbReference type="EMBL" id="MDS1270172.1"/>
    </source>
</evidence>
<dbReference type="SUPFAM" id="SSF50475">
    <property type="entry name" value="FMN-binding split barrel"/>
    <property type="match status" value="1"/>
</dbReference>
<keyword evidence="4 5" id="KW-0560">Oxidoreductase</keyword>
<dbReference type="Proteomes" id="UP001250214">
    <property type="component" value="Unassembled WGS sequence"/>
</dbReference>
<dbReference type="InterPro" id="IPR019740">
    <property type="entry name" value="Pyridox_Oxase_CS"/>
</dbReference>
<keyword evidence="5" id="KW-0664">Pyridoxine biosynthesis</keyword>
<dbReference type="NCBIfam" id="NF004231">
    <property type="entry name" value="PRK05679.1"/>
    <property type="match status" value="1"/>
</dbReference>
<feature type="binding site" evidence="5">
    <location>
        <position position="107"/>
    </location>
    <ligand>
        <name>FMN</name>
        <dbReference type="ChEBI" id="CHEBI:58210"/>
    </ligand>
</feature>
<evidence type="ECO:0000256" key="1">
    <source>
        <dbReference type="ARBA" id="ARBA00007301"/>
    </source>
</evidence>
<sequence>MDDYDPAELRRPYAGAPLHRSELHAHPMQQFRRWFTEALDAGMSEPNAMVLATADAQGVPRGRTVLMKGYDEAGLWFFTNRTSRKGADLAVNPNASVVFPWHRMRRQVIVTGRVECLSEEENDTYFAQRPYGSQLGAWASEHQSSPLASREELDKRFEAYLQRWPEGQAEVPRPRYWGGYRLLPFEVEFWQGRADRLHDRFRYVPLQDPGGWRVERLAP</sequence>
<evidence type="ECO:0000313" key="9">
    <source>
        <dbReference type="Proteomes" id="UP001250214"/>
    </source>
</evidence>
<comment type="subunit">
    <text evidence="5">Homodimer.</text>
</comment>
<gene>
    <name evidence="5 8" type="primary">pdxH</name>
    <name evidence="8" type="ORF">RIF23_07680</name>
</gene>
<dbReference type="NCBIfam" id="TIGR00558">
    <property type="entry name" value="pdxH"/>
    <property type="match status" value="1"/>
</dbReference>
<dbReference type="EMBL" id="JAVLVT010000003">
    <property type="protein sequence ID" value="MDS1270172.1"/>
    <property type="molecule type" value="Genomic_DNA"/>
</dbReference>
<feature type="domain" description="Pyridoxine 5'-phosphate oxidase dimerisation C-terminal" evidence="7">
    <location>
        <begin position="177"/>
        <end position="219"/>
    </location>
</feature>
<evidence type="ECO:0000256" key="5">
    <source>
        <dbReference type="HAMAP-Rule" id="MF_01629"/>
    </source>
</evidence>
<feature type="binding site" evidence="5">
    <location>
        <position position="190"/>
    </location>
    <ligand>
        <name>FMN</name>
        <dbReference type="ChEBI" id="CHEBI:58210"/>
    </ligand>
</feature>
<feature type="binding site" evidence="5">
    <location>
        <position position="84"/>
    </location>
    <ligand>
        <name>FMN</name>
        <dbReference type="ChEBI" id="CHEBI:58210"/>
    </ligand>
</feature>
<dbReference type="InterPro" id="IPR012349">
    <property type="entry name" value="Split_barrel_FMN-bd"/>
</dbReference>
<feature type="binding site" evidence="5">
    <location>
        <position position="133"/>
    </location>
    <ligand>
        <name>substrate</name>
    </ligand>
</feature>
<dbReference type="PANTHER" id="PTHR10851">
    <property type="entry name" value="PYRIDOXINE-5-PHOSPHATE OXIDASE"/>
    <property type="match status" value="1"/>
</dbReference>
<comment type="catalytic activity">
    <reaction evidence="5">
        <text>pyridoxamine 5'-phosphate + O2 + H2O = pyridoxal 5'-phosphate + H2O2 + NH4(+)</text>
        <dbReference type="Rhea" id="RHEA:15817"/>
        <dbReference type="ChEBI" id="CHEBI:15377"/>
        <dbReference type="ChEBI" id="CHEBI:15379"/>
        <dbReference type="ChEBI" id="CHEBI:16240"/>
        <dbReference type="ChEBI" id="CHEBI:28938"/>
        <dbReference type="ChEBI" id="CHEBI:58451"/>
        <dbReference type="ChEBI" id="CHEBI:597326"/>
        <dbReference type="EC" id="1.4.3.5"/>
    </reaction>
</comment>
<feature type="domain" description="Pyridoxamine 5'-phosphate oxidase N-terminal" evidence="6">
    <location>
        <begin position="35"/>
        <end position="160"/>
    </location>
</feature>
<accession>A0ABU2H4E5</accession>
<dbReference type="Pfam" id="PF10590">
    <property type="entry name" value="PNP_phzG_C"/>
    <property type="match status" value="1"/>
</dbReference>
<dbReference type="GO" id="GO:0004733">
    <property type="term" value="F:pyridoxamine phosphate oxidase activity"/>
    <property type="evidence" value="ECO:0007669"/>
    <property type="project" value="UniProtKB-EC"/>
</dbReference>
<feature type="binding site" evidence="5">
    <location>
        <begin position="196"/>
        <end position="198"/>
    </location>
    <ligand>
        <name>substrate</name>
    </ligand>
</feature>
<evidence type="ECO:0000259" key="6">
    <source>
        <dbReference type="Pfam" id="PF01243"/>
    </source>
</evidence>
<dbReference type="HAMAP" id="MF_01629">
    <property type="entry name" value="PdxH"/>
    <property type="match status" value="1"/>
</dbReference>
<feature type="binding site" evidence="5">
    <location>
        <begin position="78"/>
        <end position="79"/>
    </location>
    <ligand>
        <name>FMN</name>
        <dbReference type="ChEBI" id="CHEBI:58210"/>
    </ligand>
</feature>
<keyword evidence="2 5" id="KW-0285">Flavoprotein</keyword>
<feature type="binding site" evidence="5">
    <location>
        <position position="200"/>
    </location>
    <ligand>
        <name>FMN</name>
        <dbReference type="ChEBI" id="CHEBI:58210"/>
    </ligand>
</feature>
<dbReference type="PANTHER" id="PTHR10851:SF0">
    <property type="entry name" value="PYRIDOXINE-5'-PHOSPHATE OXIDASE"/>
    <property type="match status" value="1"/>
</dbReference>
<name>A0ABU2H4E5_9ACTN</name>
<comment type="cofactor">
    <cofactor evidence="5">
        <name>FMN</name>
        <dbReference type="ChEBI" id="CHEBI:58210"/>
    </cofactor>
    <text evidence="5">Binds 1 FMN per subunit.</text>
</comment>
<dbReference type="EC" id="1.4.3.5" evidence="5"/>
<feature type="binding site" evidence="5">
    <location>
        <begin position="143"/>
        <end position="144"/>
    </location>
    <ligand>
        <name>FMN</name>
        <dbReference type="ChEBI" id="CHEBI:58210"/>
    </ligand>
</feature>
<comment type="pathway">
    <text evidence="5">Cofactor metabolism; pyridoxal 5'-phosphate salvage; pyridoxal 5'-phosphate from pyridoxamine 5'-phosphate: step 1/1.</text>
</comment>
<feature type="binding site" evidence="5">
    <location>
        <position position="129"/>
    </location>
    <ligand>
        <name>substrate</name>
    </ligand>
</feature>
<dbReference type="InterPro" id="IPR019576">
    <property type="entry name" value="Pyridoxamine_oxidase_dimer_C"/>
</dbReference>
<feature type="binding site" evidence="5">
    <location>
        <position position="125"/>
    </location>
    <ligand>
        <name>substrate</name>
    </ligand>
</feature>
<feature type="binding site" evidence="5">
    <location>
        <position position="68"/>
    </location>
    <ligand>
        <name>substrate</name>
    </ligand>
</feature>
<dbReference type="Gene3D" id="2.30.110.10">
    <property type="entry name" value="Electron Transport, Fmn-binding Protein, Chain A"/>
    <property type="match status" value="1"/>
</dbReference>
<comment type="catalytic activity">
    <reaction evidence="5">
        <text>pyridoxine 5'-phosphate + O2 = pyridoxal 5'-phosphate + H2O2</text>
        <dbReference type="Rhea" id="RHEA:15149"/>
        <dbReference type="ChEBI" id="CHEBI:15379"/>
        <dbReference type="ChEBI" id="CHEBI:16240"/>
        <dbReference type="ChEBI" id="CHEBI:58589"/>
        <dbReference type="ChEBI" id="CHEBI:597326"/>
        <dbReference type="EC" id="1.4.3.5"/>
    </reaction>
</comment>
<dbReference type="Pfam" id="PF01243">
    <property type="entry name" value="PNPOx_N"/>
    <property type="match status" value="1"/>
</dbReference>
<dbReference type="InterPro" id="IPR011576">
    <property type="entry name" value="Pyridox_Oxase_N"/>
</dbReference>
<feature type="binding site" evidence="5">
    <location>
        <begin position="63"/>
        <end position="68"/>
    </location>
    <ligand>
        <name>FMN</name>
        <dbReference type="ChEBI" id="CHEBI:58210"/>
    </ligand>
</feature>
<evidence type="ECO:0000259" key="7">
    <source>
        <dbReference type="Pfam" id="PF10590"/>
    </source>
</evidence>
<keyword evidence="9" id="KW-1185">Reference proteome</keyword>
<feature type="binding site" evidence="5">
    <location>
        <position position="85"/>
    </location>
    <ligand>
        <name>FMN</name>
        <dbReference type="ChEBI" id="CHEBI:58210"/>
    </ligand>
</feature>
<dbReference type="RefSeq" id="WP_310911711.1">
    <property type="nucleotide sequence ID" value="NZ_JAVLVT010000003.1"/>
</dbReference>
<comment type="function">
    <text evidence="5">Catalyzes the oxidation of either pyridoxine 5'-phosphate (PNP) or pyridoxamine 5'-phosphate (PMP) into pyridoxal 5'-phosphate (PLP).</text>
</comment>
<reference evidence="9" key="1">
    <citation type="submission" date="2023-07" db="EMBL/GenBank/DDBJ databases">
        <title>Novel species in the genus Lipingzhangella isolated from Sambhar Salt Lake.</title>
        <authorList>
            <person name="Jiya N."/>
            <person name="Kajale S."/>
            <person name="Sharma A."/>
        </authorList>
    </citation>
    <scope>NUCLEOTIDE SEQUENCE [LARGE SCALE GENOMIC DNA]</scope>
    <source>
        <strain evidence="9">LS1_29</strain>
    </source>
</reference>
<comment type="caution">
    <text evidence="8">The sequence shown here is derived from an EMBL/GenBank/DDBJ whole genome shotgun (WGS) entry which is preliminary data.</text>
</comment>
<evidence type="ECO:0000256" key="2">
    <source>
        <dbReference type="ARBA" id="ARBA00022630"/>
    </source>
</evidence>
<proteinExistence type="inferred from homology"/>
<comment type="pathway">
    <text evidence="5">Cofactor metabolism; pyridoxal 5'-phosphate salvage; pyridoxal 5'-phosphate from pyridoxine 5'-phosphate: step 1/1.</text>
</comment>
<protein>
    <recommendedName>
        <fullName evidence="5">Pyridoxine/pyridoxamine 5'-phosphate oxidase</fullName>
        <ecNumber evidence="5">1.4.3.5</ecNumber>
    </recommendedName>
    <alternativeName>
        <fullName evidence="5">PNP/PMP oxidase</fullName>
        <shortName evidence="5">PNPOx</shortName>
    </alternativeName>
    <alternativeName>
        <fullName evidence="5">Pyridoxal 5'-phosphate synthase</fullName>
    </alternativeName>
</protein>
<comment type="similarity">
    <text evidence="1 5">Belongs to the pyridoxamine 5'-phosphate oxidase family.</text>
</comment>
<dbReference type="PIRSF" id="PIRSF000190">
    <property type="entry name" value="Pyd_amn-ph_oxd"/>
    <property type="match status" value="1"/>
</dbReference>
<keyword evidence="3 5" id="KW-0288">FMN</keyword>
<dbReference type="InterPro" id="IPR000659">
    <property type="entry name" value="Pyridox_Oxase"/>
</dbReference>
<evidence type="ECO:0000256" key="4">
    <source>
        <dbReference type="ARBA" id="ARBA00023002"/>
    </source>
</evidence>
<dbReference type="PROSITE" id="PS01064">
    <property type="entry name" value="PYRIDOX_OXIDASE"/>
    <property type="match status" value="1"/>
</dbReference>
<organism evidence="8 9">
    <name type="scientific">Lipingzhangella rawalii</name>
    <dbReference type="NCBI Taxonomy" id="2055835"/>
    <lineage>
        <taxon>Bacteria</taxon>
        <taxon>Bacillati</taxon>
        <taxon>Actinomycetota</taxon>
        <taxon>Actinomycetes</taxon>
        <taxon>Streptosporangiales</taxon>
        <taxon>Nocardiopsidaceae</taxon>
        <taxon>Lipingzhangella</taxon>
    </lineage>
</organism>